<protein>
    <submittedName>
        <fullName evidence="2">Uncharacterized protein</fullName>
    </submittedName>
</protein>
<dbReference type="Proteomes" id="UP000604046">
    <property type="component" value="Unassembled WGS sequence"/>
</dbReference>
<gene>
    <name evidence="2" type="ORF">SNAT2548_LOCUS23912</name>
</gene>
<proteinExistence type="predicted"/>
<feature type="region of interest" description="Disordered" evidence="1">
    <location>
        <begin position="2321"/>
        <end position="2341"/>
    </location>
</feature>
<organism evidence="2 3">
    <name type="scientific">Symbiodinium natans</name>
    <dbReference type="NCBI Taxonomy" id="878477"/>
    <lineage>
        <taxon>Eukaryota</taxon>
        <taxon>Sar</taxon>
        <taxon>Alveolata</taxon>
        <taxon>Dinophyceae</taxon>
        <taxon>Suessiales</taxon>
        <taxon>Symbiodiniaceae</taxon>
        <taxon>Symbiodinium</taxon>
    </lineage>
</organism>
<accession>A0A812RK80</accession>
<dbReference type="PANTHER" id="PTHR33050:SF7">
    <property type="entry name" value="RIBONUCLEASE H"/>
    <property type="match status" value="1"/>
</dbReference>
<keyword evidence="3" id="KW-1185">Reference proteome</keyword>
<evidence type="ECO:0000313" key="2">
    <source>
        <dbReference type="EMBL" id="CAE7440096.1"/>
    </source>
</evidence>
<reference evidence="2" key="1">
    <citation type="submission" date="2021-02" db="EMBL/GenBank/DDBJ databases">
        <authorList>
            <person name="Dougan E. K."/>
            <person name="Rhodes N."/>
            <person name="Thang M."/>
            <person name="Chan C."/>
        </authorList>
    </citation>
    <scope>NUCLEOTIDE SEQUENCE</scope>
</reference>
<comment type="caution">
    <text evidence="2">The sequence shown here is derived from an EMBL/GenBank/DDBJ whole genome shotgun (WGS) entry which is preliminary data.</text>
</comment>
<name>A0A812RK80_9DINO</name>
<dbReference type="PANTHER" id="PTHR33050">
    <property type="entry name" value="REVERSE TRANSCRIPTASE DOMAIN-CONTAINING PROTEIN"/>
    <property type="match status" value="1"/>
</dbReference>
<evidence type="ECO:0000313" key="3">
    <source>
        <dbReference type="Proteomes" id="UP000604046"/>
    </source>
</evidence>
<dbReference type="EMBL" id="CAJNDS010002339">
    <property type="protein sequence ID" value="CAE7440096.1"/>
    <property type="molecule type" value="Genomic_DNA"/>
</dbReference>
<sequence length="2341" mass="260674">MSETGPGPKPGWENLWTHDSLLCKAVQEVYHSAAQFSCSYDDEAEAIILVKEFLKDQLTEAEVDRVGISLWQWTLRQNARGTYRARDVAESIVSRPLKIPRPEVSSSDVFEQLVAGSARISLGQVIKAVKLSKARGTSREELESKQRERWALQLVVYMRDANLPCVARMEALGETKSAWIRMFGSRRAKTLRNRAQAWGRFRRWLEVSFNLYWPGSPAHLFRYMEERAECKVMGKTVPNCLLSSVSLLETLGQVPPEDRLSQDPMVLETFRSWTMELEAQAPAVRPAPMFTVAIMLSLEMAVCKSTGPIGLRWTAFVLLLMIWGTLRADDVQNIDPDTLKFSQIGMRFVMKKTKTSGPGRKVGELHGFISRVAGLSGFDWMLEGSRLASSAELRWSRDFLCPIFTEDWDHGSRVYMDGEGLAIQCRRLLKSLTAPVRGSGNTWGLNRTRLVPDQLVMFWSGHSARHTLPSLAAALGVEKDRRDFLGRWAYAQHGSQDYILTSRQVVQAIQNHVSKCLLLGNADGGYMEEELLHTIKTFADDNGINGAAVVLGHEVLLWDDEKQWWSLNGKFPCMKVGPDRVVASAGSMDATLPGPYSAVEVDDMPEAPYFITISRRGFRRLHLSKSCAVRQERCAETTPVFVLKEGIADAVCKLCRPKMDACPDSSSSGSEFTEEEPLGAAGEVVQSDRVAMAGPPPGPPAALTLPAGVSNDDALDYLDKNLTSDLLHILQECGVPLALQYKLGSDFKNVKRFAAYADSRTGVREALKTDHTLEPADQVTRAAVASVVSAWESCKEYSSKESELRAEAKVLGITRPVTQTERQAMRASFEATYGKVEESFEPSDDYVSTKMEEIENGELSASSLSEVTSRKQVKTMGLQTSVDTGGHVRIVKQRAKGVMPQNTEELRAVLRVEGTAFCYLASKYRNKVLFTGMNPTIWLDYANYLLGEKVYRMQIPTGNKGSGKQDQVTLRPPWTVMLTYEYELRKEAIKRAVRESRELRVTLKEVCDDPQLKEQFFTAPIALGGHRAKGDGWKGDGWKRQNAYPDFGGEQPWKWQKGGSFALHTQLLVATDHVAWFTAAKFGVVSVITQPGSTGKSISRSRVSRPYFLERWCDAHAFELILREVDVKRSPNDDLSQSSPWENIFSELRAGQWDILICSPPCGTYSRARHRSVGNGSGPVPLRNCMHPWGFPWLSESNAALVKLANYFVKQCLEAIGYQCAANRFYIWEHPEDLGVTETGDVPASIWQLAEIRSLEGFTWAVHQCAFGALHPKPTRFLSNLPLAEQWSNGWPTFDADGRYTGPLTWCNHDWHESMMGWDVSSGTWRTAGSECYPPLLCSHLVDCITSSQKQTDLPEAPADAETLAQSLLHRMDALAPDDLQPLAELLPREATHKAAGHQGEGAFFAGAYARGGFVGLRSSCHSSPCSIKVLTAALRGAFPGHCFSTLVVFTNTLTAPHKDVHNAPFPNLLMSLSKFTAGQVWREDSEGDVYRTVAGQARPGRLLDVAAGPCLLDAHKYLHATEPWRGCRIVLVGFMVRHLLLLSPEQVALLAALGFVLPDADRARMGEHAPASVMVQKASGAAEANPSTKASQEVIMVDSGDELPEETADTELPFDPRTSRAFGQPLVCRHDTGKRVFVDGFGLCSPGRWPPGQRGQLNSWEESLHAERMQRILRNFVLAELPDIRKSAFLLAAGRLESSPFTQSALDRLRGELAGTLPDPALALRVPDRQPFLLYMLAQSLRILGDPDWEILIQGTECFAEGVPLGDEEPLPRTPQVFARREKFRKLDASPFQAIMDNYTSAELSSEQLEEHFRADEQKGRMLPTTEGAVAQEYGPGRLLVAAMGAVEKPNGDIRPLHDGTHGVNLNNRIRILDKLETPGPDEVLEMVSLARDSGEAVFAISADISQAHRQVKVRRKDWPKMGCRSSSTSRTVWLNTVGTFGISSAAYWWSRLFGCIGRWVLRILTTLWHMEVVYVDDLHLVTAGDTKFLVLWMALAAYEAIGTPFAYHKFKGGIKVDFVGYHIAYDQWSAGLSSKRTKWIVGWINDLEAASWMVVGRAMVEFTGRMTFVGRLLLWLKPFLAPLHSWCAVLARGTTARVPTMVYLSLIYIRKNLLLTHHLVPALRQAPFVTQSFRTDAKCERGRVVLGGWSLAKGNVPGKADWFSVEVTPTMAPWLFKEDGASEWASASAELLASYLALFAFGHLQAAGCRNVMLATIYGGTDNRSNPQAEAKGSSTKWPLMGLLMQMSETLLHSNLRVKLQWRPREENTEADDLTNGDFSKFDMSLRRLVSFSDLKLDLFEELMACYDEYEASKVALKERNPIREKASKKQKLAEKTPW</sequence>
<dbReference type="OrthoDB" id="446918at2759"/>
<evidence type="ECO:0000256" key="1">
    <source>
        <dbReference type="SAM" id="MobiDB-lite"/>
    </source>
</evidence>
<dbReference type="InterPro" id="IPR052055">
    <property type="entry name" value="Hepadnavirus_pol/RT"/>
</dbReference>